<comment type="caution">
    <text evidence="2">The sequence shown here is derived from an EMBL/GenBank/DDBJ whole genome shotgun (WGS) entry which is preliminary data.</text>
</comment>
<accession>A0A7J6KW26</accession>
<dbReference type="InterPro" id="IPR036397">
    <property type="entry name" value="RNaseH_sf"/>
</dbReference>
<reference evidence="2 3" key="1">
    <citation type="submission" date="2020-04" db="EMBL/GenBank/DDBJ databases">
        <title>Perkinsus olseni comparative genomics.</title>
        <authorList>
            <person name="Bogema D.R."/>
        </authorList>
    </citation>
    <scope>NUCLEOTIDE SEQUENCE [LARGE SCALE GENOMIC DNA]</scope>
    <source>
        <strain evidence="2">ATCC PRA-179</strain>
    </source>
</reference>
<sequence>FDPLYLAGEDLRCVFRAWRDMAQSKKFKTYDDDFDSLQWLAEAQAECPHDEDLISNTSAKVHESYAHCGIAQCISIISSIFYVIGLAAAVSKVLSRCKCFSIRAVRLHRPPSGTLKRRREVMELIYIDIVGPLPVGHLGGNRFRYILTWICAGSHFLGAIPLVQATAEAISNALERNVIDVFGRVKEIAADNVSQFRQIALTTIG</sequence>
<proteinExistence type="predicted"/>
<dbReference type="Proteomes" id="UP000570595">
    <property type="component" value="Unassembled WGS sequence"/>
</dbReference>
<feature type="non-terminal residue" evidence="2">
    <location>
        <position position="1"/>
    </location>
</feature>
<dbReference type="InterPro" id="IPR012337">
    <property type="entry name" value="RNaseH-like_sf"/>
</dbReference>
<organism evidence="2 3">
    <name type="scientific">Perkinsus olseni</name>
    <name type="common">Perkinsus atlanticus</name>
    <dbReference type="NCBI Taxonomy" id="32597"/>
    <lineage>
        <taxon>Eukaryota</taxon>
        <taxon>Sar</taxon>
        <taxon>Alveolata</taxon>
        <taxon>Perkinsozoa</taxon>
        <taxon>Perkinsea</taxon>
        <taxon>Perkinsida</taxon>
        <taxon>Perkinsidae</taxon>
        <taxon>Perkinsus</taxon>
    </lineage>
</organism>
<dbReference type="GO" id="GO:0003676">
    <property type="term" value="F:nucleic acid binding"/>
    <property type="evidence" value="ECO:0007669"/>
    <property type="project" value="InterPro"/>
</dbReference>
<dbReference type="OrthoDB" id="425619at2759"/>
<dbReference type="PROSITE" id="PS50994">
    <property type="entry name" value="INTEGRASE"/>
    <property type="match status" value="1"/>
</dbReference>
<dbReference type="SUPFAM" id="SSF53098">
    <property type="entry name" value="Ribonuclease H-like"/>
    <property type="match status" value="1"/>
</dbReference>
<evidence type="ECO:0000313" key="2">
    <source>
        <dbReference type="EMBL" id="KAF4650676.1"/>
    </source>
</evidence>
<evidence type="ECO:0000259" key="1">
    <source>
        <dbReference type="PROSITE" id="PS50994"/>
    </source>
</evidence>
<dbReference type="InterPro" id="IPR001584">
    <property type="entry name" value="Integrase_cat-core"/>
</dbReference>
<dbReference type="Gene3D" id="3.30.420.10">
    <property type="entry name" value="Ribonuclease H-like superfamily/Ribonuclease H"/>
    <property type="match status" value="1"/>
</dbReference>
<dbReference type="AlphaFoldDB" id="A0A7J6KW26"/>
<evidence type="ECO:0000313" key="3">
    <source>
        <dbReference type="Proteomes" id="UP000570595"/>
    </source>
</evidence>
<gene>
    <name evidence="2" type="ORF">FOZ61_011127</name>
</gene>
<protein>
    <recommendedName>
        <fullName evidence="1">Integrase catalytic domain-containing protein</fullName>
    </recommendedName>
</protein>
<dbReference type="EMBL" id="JABAHT010000992">
    <property type="protein sequence ID" value="KAF4650676.1"/>
    <property type="molecule type" value="Genomic_DNA"/>
</dbReference>
<dbReference type="GO" id="GO:0015074">
    <property type="term" value="P:DNA integration"/>
    <property type="evidence" value="ECO:0007669"/>
    <property type="project" value="InterPro"/>
</dbReference>
<feature type="domain" description="Integrase catalytic" evidence="1">
    <location>
        <begin position="106"/>
        <end position="205"/>
    </location>
</feature>
<name>A0A7J6KW26_PEROL</name>